<accession>A0A964T811</accession>
<dbReference type="RefSeq" id="WP_161142585.1">
    <property type="nucleotide sequence ID" value="NZ_SPKJ01000141.1"/>
</dbReference>
<name>A0A964T811_9HYPH</name>
<dbReference type="CDD" id="cd00200">
    <property type="entry name" value="WD40"/>
    <property type="match status" value="1"/>
</dbReference>
<dbReference type="EMBL" id="SPKJ01000141">
    <property type="protein sequence ID" value="MYZ50261.1"/>
    <property type="molecule type" value="Genomic_DNA"/>
</dbReference>
<evidence type="ECO:0000256" key="4">
    <source>
        <dbReference type="ARBA" id="ARBA00022723"/>
    </source>
</evidence>
<evidence type="ECO:0000256" key="2">
    <source>
        <dbReference type="ARBA" id="ARBA00022574"/>
    </source>
</evidence>
<proteinExistence type="predicted"/>
<dbReference type="PROSITE" id="PS50294">
    <property type="entry name" value="WD_REPEATS_REGION"/>
    <property type="match status" value="3"/>
</dbReference>
<keyword evidence="5" id="KW-0677">Repeat</keyword>
<evidence type="ECO:0000259" key="11">
    <source>
        <dbReference type="PROSITE" id="PS51007"/>
    </source>
</evidence>
<keyword evidence="2 8" id="KW-0853">WD repeat</keyword>
<keyword evidence="3 9" id="KW-0349">Heme</keyword>
<gene>
    <name evidence="12" type="ORF">E4O86_21360</name>
</gene>
<dbReference type="PRINTS" id="PR00604">
    <property type="entry name" value="CYTCHRMECIAB"/>
</dbReference>
<sequence length="451" mass="45915">MSDDERTRLPIRRLAGIALCLLAATFAPGAGAAELRGHGGPVRALAITADGGTAVSGSFDTAVILWSLASGSARQVLRFHASQVNAVAALPDGRAASAGADGQIALWKPGEAAPERVLEGHTAPVAALAVSPDGATLASAAWDGTVRLWPLGGGAPRVLRGHDGNVNAVAFLADGTPASAGYDLTVRFWKPPDFAPETVTLPSPINTLVALGGDRLAAGSADGRVRLLDRTGRVLADAEVSPTPVIALAASPDGTMLAAAGLRGAIALLDGSTLATIRTLVGPGLPIWSAAFSPDGGTLLTGGADRVIRAWDVATGAHRGGIVAGGPADPLAAYEGDRGAEVFRACIACHTLDPAEGPRAGPTLHGIFGRRIASLPGYPYSHALEGMDIVWTPETVAKLFEVGPMRYTPGTKMPEQRIGSAEDRAALVAFLARAAMKKDQPDPSAGSPARK</sequence>
<feature type="repeat" description="WD" evidence="8">
    <location>
        <begin position="280"/>
        <end position="316"/>
    </location>
</feature>
<dbReference type="PANTHER" id="PTHR22847">
    <property type="entry name" value="WD40 REPEAT PROTEIN"/>
    <property type="match status" value="1"/>
</dbReference>
<organism evidence="12 13">
    <name type="scientific">Propylenella binzhouense</name>
    <dbReference type="NCBI Taxonomy" id="2555902"/>
    <lineage>
        <taxon>Bacteria</taxon>
        <taxon>Pseudomonadati</taxon>
        <taxon>Pseudomonadota</taxon>
        <taxon>Alphaproteobacteria</taxon>
        <taxon>Hyphomicrobiales</taxon>
        <taxon>Propylenellaceae</taxon>
        <taxon>Propylenella</taxon>
    </lineage>
</organism>
<evidence type="ECO:0000256" key="3">
    <source>
        <dbReference type="ARBA" id="ARBA00022617"/>
    </source>
</evidence>
<comment type="caution">
    <text evidence="12">The sequence shown here is derived from an EMBL/GenBank/DDBJ whole genome shotgun (WGS) entry which is preliminary data.</text>
</comment>
<evidence type="ECO:0000256" key="10">
    <source>
        <dbReference type="SAM" id="SignalP"/>
    </source>
</evidence>
<dbReference type="GO" id="GO:0020037">
    <property type="term" value="F:heme binding"/>
    <property type="evidence" value="ECO:0007669"/>
    <property type="project" value="InterPro"/>
</dbReference>
<feature type="domain" description="Cytochrome c" evidence="11">
    <location>
        <begin position="334"/>
        <end position="435"/>
    </location>
</feature>
<dbReference type="PROSITE" id="PS00678">
    <property type="entry name" value="WD_REPEATS_1"/>
    <property type="match status" value="1"/>
</dbReference>
<dbReference type="PROSITE" id="PS50082">
    <property type="entry name" value="WD_REPEATS_2"/>
    <property type="match status" value="5"/>
</dbReference>
<evidence type="ECO:0000313" key="12">
    <source>
        <dbReference type="EMBL" id="MYZ50261.1"/>
    </source>
</evidence>
<dbReference type="Pfam" id="PF00034">
    <property type="entry name" value="Cytochrom_C"/>
    <property type="match status" value="1"/>
</dbReference>
<dbReference type="PRINTS" id="PR00320">
    <property type="entry name" value="GPROTEINBRPT"/>
</dbReference>
<feature type="chain" id="PRO_5037539475" evidence="10">
    <location>
        <begin position="33"/>
        <end position="451"/>
    </location>
</feature>
<dbReference type="SMART" id="SM00320">
    <property type="entry name" value="WD40"/>
    <property type="match status" value="7"/>
</dbReference>
<dbReference type="GO" id="GO:0046872">
    <property type="term" value="F:metal ion binding"/>
    <property type="evidence" value="ECO:0007669"/>
    <property type="project" value="UniProtKB-KW"/>
</dbReference>
<keyword evidence="7 9" id="KW-0408">Iron</keyword>
<dbReference type="Proteomes" id="UP000773614">
    <property type="component" value="Unassembled WGS sequence"/>
</dbReference>
<keyword evidence="6" id="KW-0249">Electron transport</keyword>
<dbReference type="InterPro" id="IPR019775">
    <property type="entry name" value="WD40_repeat_CS"/>
</dbReference>
<dbReference type="InterPro" id="IPR002327">
    <property type="entry name" value="Cyt_c_1A/1B"/>
</dbReference>
<evidence type="ECO:0000256" key="9">
    <source>
        <dbReference type="PROSITE-ProRule" id="PRU00433"/>
    </source>
</evidence>
<keyword evidence="13" id="KW-1185">Reference proteome</keyword>
<evidence type="ECO:0000256" key="8">
    <source>
        <dbReference type="PROSITE-ProRule" id="PRU00221"/>
    </source>
</evidence>
<keyword evidence="10" id="KW-0732">Signal</keyword>
<keyword evidence="4 9" id="KW-0479">Metal-binding</keyword>
<evidence type="ECO:0000313" key="13">
    <source>
        <dbReference type="Proteomes" id="UP000773614"/>
    </source>
</evidence>
<dbReference type="Gene3D" id="2.130.10.10">
    <property type="entry name" value="YVTN repeat-like/Quinoprotein amine dehydrogenase"/>
    <property type="match status" value="2"/>
</dbReference>
<dbReference type="PROSITE" id="PS51007">
    <property type="entry name" value="CYTC"/>
    <property type="match status" value="1"/>
</dbReference>
<evidence type="ECO:0000256" key="7">
    <source>
        <dbReference type="ARBA" id="ARBA00023004"/>
    </source>
</evidence>
<protein>
    <submittedName>
        <fullName evidence="12">C-type cytochrome</fullName>
    </submittedName>
</protein>
<dbReference type="OrthoDB" id="9805828at2"/>
<dbReference type="GO" id="GO:0009055">
    <property type="term" value="F:electron transfer activity"/>
    <property type="evidence" value="ECO:0007669"/>
    <property type="project" value="InterPro"/>
</dbReference>
<dbReference type="AlphaFoldDB" id="A0A964T811"/>
<dbReference type="InterPro" id="IPR015943">
    <property type="entry name" value="WD40/YVTN_repeat-like_dom_sf"/>
</dbReference>
<feature type="repeat" description="WD" evidence="8">
    <location>
        <begin position="159"/>
        <end position="190"/>
    </location>
</feature>
<evidence type="ECO:0000256" key="6">
    <source>
        <dbReference type="ARBA" id="ARBA00022982"/>
    </source>
</evidence>
<dbReference type="PANTHER" id="PTHR22847:SF637">
    <property type="entry name" value="WD REPEAT DOMAIN 5B"/>
    <property type="match status" value="1"/>
</dbReference>
<reference evidence="12" key="1">
    <citation type="submission" date="2019-03" db="EMBL/GenBank/DDBJ databases">
        <title>Afifella sp. nov., isolated from activated sludge.</title>
        <authorList>
            <person name="Li Q."/>
            <person name="Liu Y."/>
        </authorList>
    </citation>
    <scope>NUCLEOTIDE SEQUENCE</scope>
    <source>
        <strain evidence="12">L72</strain>
    </source>
</reference>
<dbReference type="Gene3D" id="1.10.760.10">
    <property type="entry name" value="Cytochrome c-like domain"/>
    <property type="match status" value="1"/>
</dbReference>
<evidence type="ECO:0000256" key="1">
    <source>
        <dbReference type="ARBA" id="ARBA00022448"/>
    </source>
</evidence>
<dbReference type="InterPro" id="IPR036909">
    <property type="entry name" value="Cyt_c-like_dom_sf"/>
</dbReference>
<dbReference type="SUPFAM" id="SSF50978">
    <property type="entry name" value="WD40 repeat-like"/>
    <property type="match status" value="1"/>
</dbReference>
<feature type="repeat" description="WD" evidence="8">
    <location>
        <begin position="77"/>
        <end position="108"/>
    </location>
</feature>
<evidence type="ECO:0000256" key="5">
    <source>
        <dbReference type="ARBA" id="ARBA00022737"/>
    </source>
</evidence>
<keyword evidence="1" id="KW-0813">Transport</keyword>
<dbReference type="Pfam" id="PF00400">
    <property type="entry name" value="WD40"/>
    <property type="match status" value="5"/>
</dbReference>
<dbReference type="InterPro" id="IPR009056">
    <property type="entry name" value="Cyt_c-like_dom"/>
</dbReference>
<feature type="signal peptide" evidence="10">
    <location>
        <begin position="1"/>
        <end position="32"/>
    </location>
</feature>
<dbReference type="InterPro" id="IPR001680">
    <property type="entry name" value="WD40_rpt"/>
</dbReference>
<dbReference type="InterPro" id="IPR036322">
    <property type="entry name" value="WD40_repeat_dom_sf"/>
</dbReference>
<dbReference type="SUPFAM" id="SSF46626">
    <property type="entry name" value="Cytochrome c"/>
    <property type="match status" value="1"/>
</dbReference>
<feature type="repeat" description="WD" evidence="8">
    <location>
        <begin position="35"/>
        <end position="76"/>
    </location>
</feature>
<dbReference type="InterPro" id="IPR020472">
    <property type="entry name" value="WD40_PAC1"/>
</dbReference>
<feature type="repeat" description="WD" evidence="8">
    <location>
        <begin position="118"/>
        <end position="149"/>
    </location>
</feature>